<dbReference type="Proteomes" id="UP001209570">
    <property type="component" value="Unassembled WGS sequence"/>
</dbReference>
<feature type="compositionally biased region" description="Low complexity" evidence="3">
    <location>
        <begin position="17"/>
        <end position="78"/>
    </location>
</feature>
<dbReference type="SUPFAM" id="SSF46689">
    <property type="entry name" value="Homeodomain-like"/>
    <property type="match status" value="2"/>
</dbReference>
<feature type="domain" description="Myb-like" evidence="4">
    <location>
        <begin position="602"/>
        <end position="652"/>
    </location>
</feature>
<dbReference type="CDD" id="cd00167">
    <property type="entry name" value="SANT"/>
    <property type="match status" value="3"/>
</dbReference>
<dbReference type="InterPro" id="IPR001005">
    <property type="entry name" value="SANT/Myb"/>
</dbReference>
<evidence type="ECO:0008006" key="8">
    <source>
        <dbReference type="Google" id="ProtNLM"/>
    </source>
</evidence>
<evidence type="ECO:0000256" key="3">
    <source>
        <dbReference type="SAM" id="MobiDB-lite"/>
    </source>
</evidence>
<dbReference type="InterPro" id="IPR009057">
    <property type="entry name" value="Homeodomain-like_sf"/>
</dbReference>
<evidence type="ECO:0000256" key="2">
    <source>
        <dbReference type="ARBA" id="ARBA00023125"/>
    </source>
</evidence>
<dbReference type="EMBL" id="JAKCXM010000092">
    <property type="protein sequence ID" value="KAJ0402938.1"/>
    <property type="molecule type" value="Genomic_DNA"/>
</dbReference>
<gene>
    <name evidence="6" type="ORF">P43SY_005923</name>
</gene>
<feature type="domain" description="Myb-like" evidence="4">
    <location>
        <begin position="550"/>
        <end position="601"/>
    </location>
</feature>
<dbReference type="InterPro" id="IPR017930">
    <property type="entry name" value="Myb_dom"/>
</dbReference>
<dbReference type="PANTHER" id="PTHR45614:SF274">
    <property type="entry name" value="MYB-LIKE DNA-BINDING PROTEIN"/>
    <property type="match status" value="1"/>
</dbReference>
<protein>
    <recommendedName>
        <fullName evidence="8">Myb-like DNA-binding protein</fullName>
    </recommendedName>
</protein>
<dbReference type="GO" id="GO:0005634">
    <property type="term" value="C:nucleus"/>
    <property type="evidence" value="ECO:0007669"/>
    <property type="project" value="TreeGrafter"/>
</dbReference>
<comment type="caution">
    <text evidence="6">The sequence shown here is derived from an EMBL/GenBank/DDBJ whole genome shotgun (WGS) entry which is preliminary data.</text>
</comment>
<dbReference type="PROSITE" id="PS51294">
    <property type="entry name" value="HTH_MYB"/>
    <property type="match status" value="3"/>
</dbReference>
<dbReference type="SMART" id="SM00367">
    <property type="entry name" value="LRR_CC"/>
    <property type="match status" value="8"/>
</dbReference>
<feature type="domain" description="HTH myb-type" evidence="5">
    <location>
        <begin position="602"/>
        <end position="656"/>
    </location>
</feature>
<keyword evidence="1" id="KW-0677">Repeat</keyword>
<dbReference type="PROSITE" id="PS50090">
    <property type="entry name" value="MYB_LIKE"/>
    <property type="match status" value="3"/>
</dbReference>
<evidence type="ECO:0000259" key="5">
    <source>
        <dbReference type="PROSITE" id="PS51294"/>
    </source>
</evidence>
<dbReference type="SUPFAM" id="SSF52047">
    <property type="entry name" value="RNI-like"/>
    <property type="match status" value="1"/>
</dbReference>
<organism evidence="6 7">
    <name type="scientific">Pythium insidiosum</name>
    <name type="common">Pythiosis disease agent</name>
    <dbReference type="NCBI Taxonomy" id="114742"/>
    <lineage>
        <taxon>Eukaryota</taxon>
        <taxon>Sar</taxon>
        <taxon>Stramenopiles</taxon>
        <taxon>Oomycota</taxon>
        <taxon>Peronosporomycetes</taxon>
        <taxon>Pythiales</taxon>
        <taxon>Pythiaceae</taxon>
        <taxon>Pythium</taxon>
    </lineage>
</organism>
<dbReference type="InterPro" id="IPR006553">
    <property type="entry name" value="Leu-rich_rpt_Cys-con_subtyp"/>
</dbReference>
<feature type="domain" description="HTH myb-type" evidence="5">
    <location>
        <begin position="510"/>
        <end position="549"/>
    </location>
</feature>
<evidence type="ECO:0000259" key="4">
    <source>
        <dbReference type="PROSITE" id="PS50090"/>
    </source>
</evidence>
<evidence type="ECO:0000256" key="1">
    <source>
        <dbReference type="ARBA" id="ARBA00022737"/>
    </source>
</evidence>
<dbReference type="Pfam" id="PF00249">
    <property type="entry name" value="Myb_DNA-binding"/>
    <property type="match status" value="3"/>
</dbReference>
<dbReference type="AlphaFoldDB" id="A0AAD5LMA2"/>
<sequence>MSRRSSRRRGAADEEAAAPPAASDNDHAAVASASANANASANGSARSVARVSADRATFFARGEAPPPSRASRSAAPSVREPPKESWPGYYATARDLGEQRRAAQAARQQELERRSQPPSGAATDGDEDGAQPRVWVPRKKARTAVLTQDRVVPPLQELALRCLAHHIELLPTLEYVDPTARHQVATAVVKARRMKPTVLPLFVFPGVREIVIPDCSNIDEATFLKALQDCTAEGLSLTVLRLGLCGRCVSDSVIHELGDSLRSVEQLSLNGCYRLSDTGVEALVRRCAPSLQTFSLSCNQRITSSAINYFSELQFLHTLSLSECPQLDDSALSALLGMTTLRSLELNQMERITDSFIIALTAKLPDLEDFSLARCSQLTDIAIRATLESCRKLRVLDISDLCDLTDDCLEPVRRLGHGLRHVSICRCLGLTDLSVDHIAVGANAYLERLEMSSVSECTDDAIKSLQQHCKTSLSDLDISFCRKISEDSLGIFTDEAEQLKRLVLWGCTQDELLRSAVYKHGGKKWKTIASFFKSKTPAQCNQRWNELQNHGSAVKKAWSPSEDMQMLELVKSHGPGKWAVIASYLPGRNGKQCRERWHNQLNPAIKKGPWTPEEDEIIMDMQARYGNRWAKITEKLPGRTDNAVKNHWHSSMKSKRDTQYECVSGAQNLAFACDRRDNCDVLDILMSPSDVGDCPVDGLDEDIWWRQTLCQDDPLSAVDDLPVTLLADVHQAIEDSASVPELNPLPAIPFFLEEGEDHEALLSSTTTDASLFQALEELPLDDGSAWSPPTTQPYGDSELRAHGGVESNLELLETVECLASTLTAEHDGGVSWYAEHGQPPAPATSTTTMIDRKFQRPLQLFSWVVCGAMAVKLVLFTEYNSRRPGPHVFSELQAYADKKLDDFFGVDAIAQHANGQEKEDSARSNDSS</sequence>
<keyword evidence="7" id="KW-1185">Reference proteome</keyword>
<name>A0AAD5LMA2_PYTIN</name>
<reference evidence="6" key="1">
    <citation type="submission" date="2021-12" db="EMBL/GenBank/DDBJ databases">
        <title>Prjna785345.</title>
        <authorList>
            <person name="Rujirawat T."/>
            <person name="Krajaejun T."/>
        </authorList>
    </citation>
    <scope>NUCLEOTIDE SEQUENCE</scope>
    <source>
        <strain evidence="6">Pi057C3</strain>
    </source>
</reference>
<accession>A0AAD5LMA2</accession>
<dbReference type="GO" id="GO:0000981">
    <property type="term" value="F:DNA-binding transcription factor activity, RNA polymerase II-specific"/>
    <property type="evidence" value="ECO:0007669"/>
    <property type="project" value="TreeGrafter"/>
</dbReference>
<dbReference type="Gene3D" id="1.10.10.60">
    <property type="entry name" value="Homeodomain-like"/>
    <property type="match status" value="3"/>
</dbReference>
<evidence type="ECO:0000313" key="7">
    <source>
        <dbReference type="Proteomes" id="UP001209570"/>
    </source>
</evidence>
<dbReference type="GO" id="GO:0000978">
    <property type="term" value="F:RNA polymerase II cis-regulatory region sequence-specific DNA binding"/>
    <property type="evidence" value="ECO:0007669"/>
    <property type="project" value="TreeGrafter"/>
</dbReference>
<dbReference type="InterPro" id="IPR032675">
    <property type="entry name" value="LRR_dom_sf"/>
</dbReference>
<evidence type="ECO:0000313" key="6">
    <source>
        <dbReference type="EMBL" id="KAJ0402938.1"/>
    </source>
</evidence>
<feature type="region of interest" description="Disordered" evidence="3">
    <location>
        <begin position="1"/>
        <end position="134"/>
    </location>
</feature>
<dbReference type="Gene3D" id="3.80.10.10">
    <property type="entry name" value="Ribonuclease Inhibitor"/>
    <property type="match status" value="3"/>
</dbReference>
<keyword evidence="2" id="KW-0238">DNA-binding</keyword>
<proteinExistence type="predicted"/>
<feature type="domain" description="HTH myb-type" evidence="5">
    <location>
        <begin position="550"/>
        <end position="601"/>
    </location>
</feature>
<dbReference type="PANTHER" id="PTHR45614">
    <property type="entry name" value="MYB PROTEIN-RELATED"/>
    <property type="match status" value="1"/>
</dbReference>
<dbReference type="InterPro" id="IPR050560">
    <property type="entry name" value="MYB_TF"/>
</dbReference>
<feature type="domain" description="Myb-like" evidence="4">
    <location>
        <begin position="505"/>
        <end position="548"/>
    </location>
</feature>
<dbReference type="SMART" id="SM00717">
    <property type="entry name" value="SANT"/>
    <property type="match status" value="3"/>
</dbReference>
<dbReference type="FunFam" id="1.10.10.60:FF:000010">
    <property type="entry name" value="Transcriptional activator Myb isoform A"/>
    <property type="match status" value="1"/>
</dbReference>